<sequence>MYPVLFGYKNILRLVIAFCWLLLCSTAARAGDEHYLNVLTGKIKAGQTCQVKDDKYGNSTQWQKIERDISVNNIITFELRHDTSLYYYDKPFTCELNYDITYEDRNGGSRTYAGLKLNLKYDTAKAVPYQGTAMFKFSGGHKVTIKINSISSPQLGGEDDLPAVFRIRNEIQINRSYLFSTANTDVAQHAFTTAPTLGKQLNISWSTGADSYAGAEMYDLEYTFYDDYSDVADRIKALNSPANINAGNITVSQAELESWLLRNSTRITTSTPSHMLNMVYGSGFLLYRVRGVRINPLDNERQETAWSYQAIGGSGTASTVVRLDASHEPSLNWQYTASFSEEGKHKEVITYYDGTLRNRQQATLDNSSNRTVVQAPVYDVMGREAATFLPAPELDSSLHFFRNLNMASDGSKPYSFQQLGIDTLACIPTPEPAGNTSGVSRYYSPNNQHTNAIHARYIPDAQGYPFSVKQYTADNTGRIRLQGNVGLDLQPGKGHEIRYFYGKPSQLELDRLFGSETGDASHYQKTMEVDANGQVSVRYINADGKTIATALAGKAPDNLYALPSQAEAQAPFTADLANRYNTTRSTADFTITSNSSLLIPLPGTYHFKYSYDPATVITSPCENNMQDLCSDGYYDLWITVKDECGAVKHEEKIAANLSGIETSCDRRPGPVSGTFDADLPIGEYQTSFQLRVSKAAAEYYDSAYLKQLTCILTEDDFKRNYIANMDLLGCFGEVTPCAATLGSKTLFTARLLNLMQENGLRPLPADTVMASRMYDSLLLKCQQNTVGMPAPCADAYLQIVADVTPGGQYATYDDNALQQNSATIFTERDVNVLTKYKDITGFVDDNDKLDSVYNDNGELKAPKDLTEAEFIRNWKPSWAKALIVFHPEYGYYRWCELTAASRRFDASLEDIHTGQDARNAGYWDGSNPLLLLQKDAFFAAGGAGASSYSTMQNKLQQFSRYIRNDASLPVSNVLQVINYIVYCAKDTTVKGFNNCAGPANCAAGRDEDQEWELYRTFYLQLKAPQMEIARGNSPIDTVRNSRNCYIGGGLVKNDPNLGNSYGQENIINGRVKTCPDDPLTAKYANKHRLFAEDIQTEDFMQSLSAQSLARMSDSIKQINDAALYENCHKNCLAQADSWMQALKGCQQLVIGNDSTKYKQLQAGLIAVCEKGCDMSHIFGASTISPDSTNVDRTFEDVMNRVLGPGAINSSCTALLINYPATYETATQEYVSRDSCTCEKITAFYDQYKQTAYGVSTAGFLRWLQQKFGSSFVMTTEQLDILLRKCVAGDCVTPSQMAFPLPYALTCKSCASCDVVQAKVMDFQRLYPTLTPADNNYETLLTNYLNKKLNFNLSYVEYYEFIGRCNGKLGDVPVTNISCEAFTKAYQQFSLLQPDYYANPNGNTHMADSFKVYLRDWMNIVFSKQLRYEDYASMAANCNLALNIPHDSVPPVCAGSPSTVTCVPGVMDCCALDTYLGNFKYVFPIRANARLLAYYFRMQASQWCAPKGIPVIDPLSSYASITNFYNHLSVPHETVIDVVDDVANYTSNNNTSCNLPGINFGDGGSGLVYADYMLCNRPLSPVLQPDTVPCMRTRMDMALINASLSYSTYRDSVLKDFQDIYLTKCLSVQPQMTVSGTLVEYHYTLYYYDQAGNLVKTIPPKGVKLLTEDELDAVRRDRPYNIAECYQTVDTLSFKGNGAYIPYPTWMTGAYKPYSIETWVNREAGHDQGIFSDNIAVSAPSRFIDSTYTIPAFNGEKGVSCFTRGNQLVFRSGRHIPFWWPYPIFEQVEGVAAVPLSTLLPAGTWSHIVITGTGNPLKPFSVVINGRAIPVQYDTTHAYLGGALTEQGTKQFRFGAAFVKGNWQYWQGYIKQLRIYDRFVNYAEAWMNYNNICLNPRNDAGLRTWLPMNEGMGSLLHDRVTEQDIVLEGAPGYSWIRNHNPVLVKHDQPTTYAYNTLNGIIRQSTPDGGVFKAWYDRLGRSVVSQNAEQRQPLNGGESNRYSYSIYDPLGRTIETGEKGGSPITDINTLDTLALSSWMQQGSRSQIVKTFYDFPLPGLGLLQENTRKRVTASTVDEDGDGQYDNASFYSYDLLGNVKTLWQYQQRLELAKTGQGMKRMDYDFDLVSGKVNNLFYQKGQPDQFVYRYLYDAENRIVAALSSRDNMTWQQDATYWYYLHGPLARVELGEHKVQGIDYAYTLQGWLKGINAAALDGNDMGGDGITGNHSLIAKDVMGVTLGYNGNDYAPINPSNTTAFNMPYVSGIVLSTGNGLYNGNISYSTLALSNISGAKTTGYTYGYDQLNRLKEAKQHTLQLGQAWNSTSATEDYREKISYDANGNILAHSRNAVGAMDDLTYHYKKDNNQLTSVSDAIGNSQYKEDIKGQQSDNYTYDAIGNLIKDKSEGVEKIGWTVYGKIRNVIGRNPVSFSYGPDGNRIRKQSGDSSVFYIRDAAGRQLAIYKQNGTQFIWEEQQLYGSSRLGILKHESMLPPRLPYPTSLTDTLSDAYNTGLRNYEVVNHLGNVMAVLTDKKQGVSANTKTVDYYTAISLSQQDYYAFGMLQPGRKYALKAYRYGFNGKEIDNETKGEGNQLDYGMRIYDPRIGKFLSTDPIAHEYAGLTPYQFASNSPVSGIDLNGLEYYFAADGTYIGVGNQANRAVRVVDANVVKEYGSAEKIHQAVESNAAKARTAIMMTEGPSKTFYTTYLTVDVLLNNAHSIYGEAGTKSSEYRKLAHVINNREIKYAKYIAALRNTIIGVDKKTKENLYSTEKNTTVLKLNALYGFNRYVAFGVYKPMDPAAVDKFRETFEVNGYQIDGGKQNGNYANYFMCKGDIKELQLNIPSTKEIFKEIIDARSGVTKDPNPNADSWKGDGKTNNVSNDMPKYKSDEEPKSK</sequence>
<dbReference type="InterPro" id="IPR045619">
    <property type="entry name" value="DUF6443"/>
</dbReference>
<protein>
    <recommendedName>
        <fullName evidence="3">DUF6443 domain-containing protein</fullName>
    </recommendedName>
</protein>
<dbReference type="GO" id="GO:0004553">
    <property type="term" value="F:hydrolase activity, hydrolyzing O-glycosyl compounds"/>
    <property type="evidence" value="ECO:0007669"/>
    <property type="project" value="UniProtKB-ARBA"/>
</dbReference>
<dbReference type="NCBIfam" id="TIGR03696">
    <property type="entry name" value="Rhs_assc_core"/>
    <property type="match status" value="1"/>
</dbReference>
<evidence type="ECO:0000256" key="2">
    <source>
        <dbReference type="SAM" id="SignalP"/>
    </source>
</evidence>
<comment type="caution">
    <text evidence="4">The sequence shown here is derived from an EMBL/GenBank/DDBJ whole genome shotgun (WGS) entry which is preliminary data.</text>
</comment>
<dbReference type="Gene3D" id="2.60.120.200">
    <property type="match status" value="1"/>
</dbReference>
<keyword evidence="2" id="KW-0732">Signal</keyword>
<feature type="compositionally biased region" description="Basic and acidic residues" evidence="1">
    <location>
        <begin position="2878"/>
        <end position="2889"/>
    </location>
</feature>
<dbReference type="InterPro" id="IPR013320">
    <property type="entry name" value="ConA-like_dom_sf"/>
</dbReference>
<dbReference type="Pfam" id="PF20041">
    <property type="entry name" value="DUF6443"/>
    <property type="match status" value="1"/>
</dbReference>
<dbReference type="SUPFAM" id="SSF49899">
    <property type="entry name" value="Concanavalin A-like lectins/glucanases"/>
    <property type="match status" value="1"/>
</dbReference>
<keyword evidence="5" id="KW-1185">Reference proteome</keyword>
<dbReference type="Pfam" id="PF13385">
    <property type="entry name" value="Laminin_G_3"/>
    <property type="match status" value="1"/>
</dbReference>
<dbReference type="Proteomes" id="UP000253410">
    <property type="component" value="Unassembled WGS sequence"/>
</dbReference>
<dbReference type="OrthoDB" id="2972467at2"/>
<feature type="chain" id="PRO_5017024639" description="DUF6443 domain-containing protein" evidence="2">
    <location>
        <begin position="31"/>
        <end position="2889"/>
    </location>
</feature>
<evidence type="ECO:0000256" key="1">
    <source>
        <dbReference type="SAM" id="MobiDB-lite"/>
    </source>
</evidence>
<accession>A0A365XRY4</accession>
<dbReference type="GO" id="GO:0005975">
    <property type="term" value="P:carbohydrate metabolic process"/>
    <property type="evidence" value="ECO:0007669"/>
    <property type="project" value="UniProtKB-ARBA"/>
</dbReference>
<proteinExistence type="predicted"/>
<feature type="domain" description="DUF6443" evidence="3">
    <location>
        <begin position="338"/>
        <end position="493"/>
    </location>
</feature>
<feature type="region of interest" description="Disordered" evidence="1">
    <location>
        <begin position="2851"/>
        <end position="2889"/>
    </location>
</feature>
<organism evidence="4 5">
    <name type="scientific">Chitinophaga flava</name>
    <dbReference type="NCBI Taxonomy" id="2259036"/>
    <lineage>
        <taxon>Bacteria</taxon>
        <taxon>Pseudomonadati</taxon>
        <taxon>Bacteroidota</taxon>
        <taxon>Chitinophagia</taxon>
        <taxon>Chitinophagales</taxon>
        <taxon>Chitinophagaceae</taxon>
        <taxon>Chitinophaga</taxon>
    </lineage>
</organism>
<dbReference type="EMBL" id="QFFJ01000002">
    <property type="protein sequence ID" value="RBL89109.1"/>
    <property type="molecule type" value="Genomic_DNA"/>
</dbReference>
<dbReference type="InterPro" id="IPR022385">
    <property type="entry name" value="Rhs_assc_core"/>
</dbReference>
<dbReference type="Gene3D" id="2.180.10.10">
    <property type="entry name" value="RHS repeat-associated core"/>
    <property type="match status" value="1"/>
</dbReference>
<name>A0A365XRY4_9BACT</name>
<dbReference type="RefSeq" id="WP_113617854.1">
    <property type="nucleotide sequence ID" value="NZ_QFFJ01000002.1"/>
</dbReference>
<feature type="signal peptide" evidence="2">
    <location>
        <begin position="1"/>
        <end position="30"/>
    </location>
</feature>
<evidence type="ECO:0000259" key="3">
    <source>
        <dbReference type="Pfam" id="PF20041"/>
    </source>
</evidence>
<evidence type="ECO:0000313" key="5">
    <source>
        <dbReference type="Proteomes" id="UP000253410"/>
    </source>
</evidence>
<reference evidence="4 5" key="1">
    <citation type="submission" date="2018-05" db="EMBL/GenBank/DDBJ databases">
        <title>Chitinophaga sp. K3CV102501T nov., isolated from isolated from a monsoon evergreen broad-leaved forest soil.</title>
        <authorList>
            <person name="Lv Y."/>
        </authorList>
    </citation>
    <scope>NUCLEOTIDE SEQUENCE [LARGE SCALE GENOMIC DNA]</scope>
    <source>
        <strain evidence="4 5">GDMCC 1.1325</strain>
    </source>
</reference>
<gene>
    <name evidence="4" type="ORF">DF182_21475</name>
</gene>
<evidence type="ECO:0000313" key="4">
    <source>
        <dbReference type="EMBL" id="RBL89109.1"/>
    </source>
</evidence>